<keyword evidence="9" id="KW-1185">Reference proteome</keyword>
<dbReference type="InterPro" id="IPR013342">
    <property type="entry name" value="Mandelate_racemase_C"/>
</dbReference>
<dbReference type="OrthoDB" id="9774531at2"/>
<evidence type="ECO:0000256" key="3">
    <source>
        <dbReference type="ARBA" id="ARBA00022842"/>
    </source>
</evidence>
<dbReference type="InterPro" id="IPR029017">
    <property type="entry name" value="Enolase-like_N"/>
</dbReference>
<dbReference type="EC" id="4.2.1.113" evidence="5 6"/>
<dbReference type="SUPFAM" id="SSF54826">
    <property type="entry name" value="Enolase N-terminal domain-like"/>
    <property type="match status" value="1"/>
</dbReference>
<dbReference type="PANTHER" id="PTHR48073">
    <property type="entry name" value="O-SUCCINYLBENZOATE SYNTHASE-RELATED"/>
    <property type="match status" value="1"/>
</dbReference>
<dbReference type="GO" id="GO:0009063">
    <property type="term" value="P:amino acid catabolic process"/>
    <property type="evidence" value="ECO:0007669"/>
    <property type="project" value="InterPro"/>
</dbReference>
<dbReference type="AlphaFoldDB" id="A0A3P5X2S3"/>
<dbReference type="Proteomes" id="UP000270468">
    <property type="component" value="Unassembled WGS sequence"/>
</dbReference>
<dbReference type="InterPro" id="IPR018110">
    <property type="entry name" value="Mandel_Rmase/mucon_lact_enz_CS"/>
</dbReference>
<feature type="domain" description="Mandelate racemase/muconate lactonizing enzyme C-terminal" evidence="7">
    <location>
        <begin position="145"/>
        <end position="237"/>
    </location>
</feature>
<organism evidence="8 9">
    <name type="scientific">Filibacter tadaridae</name>
    <dbReference type="NCBI Taxonomy" id="2483811"/>
    <lineage>
        <taxon>Bacteria</taxon>
        <taxon>Bacillati</taxon>
        <taxon>Bacillota</taxon>
        <taxon>Bacilli</taxon>
        <taxon>Bacillales</taxon>
        <taxon>Caryophanaceae</taxon>
        <taxon>Filibacter</taxon>
    </lineage>
</organism>
<dbReference type="GO" id="GO:0046872">
    <property type="term" value="F:metal ion binding"/>
    <property type="evidence" value="ECO:0007669"/>
    <property type="project" value="UniProtKB-KW"/>
</dbReference>
<keyword evidence="3" id="KW-0460">Magnesium</keyword>
<dbReference type="UniPathway" id="UPA00079"/>
<dbReference type="EMBL" id="UXAV01000032">
    <property type="protein sequence ID" value="VDC25541.1"/>
    <property type="molecule type" value="Genomic_DNA"/>
</dbReference>
<evidence type="ECO:0000313" key="8">
    <source>
        <dbReference type="EMBL" id="VDC25541.1"/>
    </source>
</evidence>
<dbReference type="SFLD" id="SFLDS00001">
    <property type="entry name" value="Enolase"/>
    <property type="match status" value="1"/>
</dbReference>
<dbReference type="UniPathway" id="UPA01057">
    <property type="reaction ID" value="UER00165"/>
</dbReference>
<dbReference type="NCBIfam" id="TIGR01928">
    <property type="entry name" value="menC_lowGC_arch"/>
    <property type="match status" value="1"/>
</dbReference>
<dbReference type="PANTHER" id="PTHR48073:SF5">
    <property type="entry name" value="O-SUCCINYLBENZOATE SYNTHASE"/>
    <property type="match status" value="1"/>
</dbReference>
<comment type="cofactor">
    <cofactor evidence="1">
        <name>a divalent metal cation</name>
        <dbReference type="ChEBI" id="CHEBI:60240"/>
    </cofactor>
</comment>
<dbReference type="Gene3D" id="3.30.390.10">
    <property type="entry name" value="Enolase-like, N-terminal domain"/>
    <property type="match status" value="1"/>
</dbReference>
<dbReference type="SFLD" id="SFLDG00180">
    <property type="entry name" value="muconate_cycloisomerase"/>
    <property type="match status" value="1"/>
</dbReference>
<dbReference type="GO" id="GO:0016854">
    <property type="term" value="F:racemase and epimerase activity"/>
    <property type="evidence" value="ECO:0007669"/>
    <property type="project" value="UniProtKB-ARBA"/>
</dbReference>
<dbReference type="InterPro" id="IPR029065">
    <property type="entry name" value="Enolase_C-like"/>
</dbReference>
<evidence type="ECO:0000256" key="2">
    <source>
        <dbReference type="ARBA" id="ARBA00022723"/>
    </source>
</evidence>
<dbReference type="GO" id="GO:0043748">
    <property type="term" value="F:O-succinylbenzoate synthase activity"/>
    <property type="evidence" value="ECO:0007669"/>
    <property type="project" value="UniProtKB-EC"/>
</dbReference>
<dbReference type="RefSeq" id="WP_124069667.1">
    <property type="nucleotide sequence ID" value="NZ_CBCRXF010000014.1"/>
</dbReference>
<protein>
    <recommendedName>
        <fullName evidence="5 6">o-succinylbenzoate synthase</fullName>
        <ecNumber evidence="5 6">4.2.1.113</ecNumber>
    </recommendedName>
</protein>
<dbReference type="Pfam" id="PF02746">
    <property type="entry name" value="MR_MLE_N"/>
    <property type="match status" value="1"/>
</dbReference>
<evidence type="ECO:0000313" key="9">
    <source>
        <dbReference type="Proteomes" id="UP000270468"/>
    </source>
</evidence>
<accession>A0A3P5X2S3</accession>
<proteinExistence type="predicted"/>
<dbReference type="InterPro" id="IPR036849">
    <property type="entry name" value="Enolase-like_C_sf"/>
</dbReference>
<evidence type="ECO:0000256" key="5">
    <source>
        <dbReference type="ARBA" id="ARBA00029491"/>
    </source>
</evidence>
<keyword evidence="4 8" id="KW-0456">Lyase</keyword>
<dbReference type="InterPro" id="IPR010197">
    <property type="entry name" value="OSBS/NAAAR"/>
</dbReference>
<name>A0A3P5X2S3_9BACL</name>
<gene>
    <name evidence="8" type="primary">menC</name>
    <name evidence="8" type="ORF">FILTAD_01247</name>
</gene>
<dbReference type="GO" id="GO:0009234">
    <property type="term" value="P:menaquinone biosynthetic process"/>
    <property type="evidence" value="ECO:0007669"/>
    <property type="project" value="UniProtKB-UniRule"/>
</dbReference>
<dbReference type="Pfam" id="PF13378">
    <property type="entry name" value="MR_MLE_C"/>
    <property type="match status" value="1"/>
</dbReference>
<dbReference type="SFLD" id="SFLDF00009">
    <property type="entry name" value="o-succinylbenzoate_synthase"/>
    <property type="match status" value="1"/>
</dbReference>
<dbReference type="SUPFAM" id="SSF51604">
    <property type="entry name" value="Enolase C-terminal domain-like"/>
    <property type="match status" value="1"/>
</dbReference>
<dbReference type="InterPro" id="IPR013341">
    <property type="entry name" value="Mandelate_racemase_N_dom"/>
</dbReference>
<evidence type="ECO:0000256" key="6">
    <source>
        <dbReference type="NCBIfam" id="TIGR01928"/>
    </source>
</evidence>
<evidence type="ECO:0000256" key="4">
    <source>
        <dbReference type="ARBA" id="ARBA00023239"/>
    </source>
</evidence>
<evidence type="ECO:0000256" key="1">
    <source>
        <dbReference type="ARBA" id="ARBA00001968"/>
    </source>
</evidence>
<sequence>MGGFRIREIRLHRLTVPLKSPFSTHLQTVTERESIFIEMVDTEGVSGLGECVAFSSPWYTEETVQTCWDALINWLVPSIAGKGINHPTDVGHLFSHVKGNRMAKAALDQAAWDLFAKKQGMPLHRLIGGVRREVDAGVVVTWTDTEELIRKTEDAYRIGYSRVKIKIGSGTDAEVIATVIKQFPQLLFFADANGAFSNKTLTELLAYDNLGLALIEQPFGEDEWDRHAEAVRQMSTPIALDESIRTFSDVENMIQKKAGDIVVLKPGRVGGLTEALHIHAYCLQHGIPIWMGGMIEFGISKAHNLAIATLPGVTLPGDFSASTHFWNEDPVEPCIRVSGGEVSISERPGIGVDLNHEILKKYLIATHTA</sequence>
<reference evidence="8 9" key="1">
    <citation type="submission" date="2018-11" db="EMBL/GenBank/DDBJ databases">
        <authorList>
            <person name="Criscuolo A."/>
        </authorList>
    </citation>
    <scope>NUCLEOTIDE SEQUENCE [LARGE SCALE GENOMIC DNA]</scope>
    <source>
        <strain evidence="8">ATB-66</strain>
    </source>
</reference>
<dbReference type="PROSITE" id="PS00908">
    <property type="entry name" value="MR_MLE_1"/>
    <property type="match status" value="1"/>
</dbReference>
<evidence type="ECO:0000259" key="7">
    <source>
        <dbReference type="SMART" id="SM00922"/>
    </source>
</evidence>
<dbReference type="SMART" id="SM00922">
    <property type="entry name" value="MR_MLE"/>
    <property type="match status" value="1"/>
</dbReference>
<dbReference type="Gene3D" id="3.20.20.120">
    <property type="entry name" value="Enolase-like C-terminal domain"/>
    <property type="match status" value="1"/>
</dbReference>
<keyword evidence="2" id="KW-0479">Metal-binding</keyword>